<evidence type="ECO:0000313" key="4">
    <source>
        <dbReference type="Proteomes" id="UP000192872"/>
    </source>
</evidence>
<dbReference type="GO" id="GO:0004458">
    <property type="term" value="F:D-lactate dehydrogenase (cytochrome) activity"/>
    <property type="evidence" value="ECO:0007669"/>
    <property type="project" value="TreeGrafter"/>
</dbReference>
<dbReference type="STRING" id="1827387.A4S15_12780"/>
<protein>
    <recommendedName>
        <fullName evidence="2">FAD-binding PCMH-type domain-containing protein</fullName>
    </recommendedName>
</protein>
<evidence type="ECO:0000313" key="3">
    <source>
        <dbReference type="EMBL" id="OQW51087.1"/>
    </source>
</evidence>
<dbReference type="InterPro" id="IPR016169">
    <property type="entry name" value="FAD-bd_PCMH_sub2"/>
</dbReference>
<dbReference type="Gene3D" id="3.30.465.10">
    <property type="match status" value="1"/>
</dbReference>
<dbReference type="GO" id="GO:1903457">
    <property type="term" value="P:lactate catabolic process"/>
    <property type="evidence" value="ECO:0007669"/>
    <property type="project" value="TreeGrafter"/>
</dbReference>
<dbReference type="PANTHER" id="PTHR11748:SF119">
    <property type="entry name" value="D-2-HYDROXYGLUTARATE DEHYDROGENASE"/>
    <property type="match status" value="1"/>
</dbReference>
<proteinExistence type="predicted"/>
<dbReference type="EMBL" id="LWDL01000022">
    <property type="protein sequence ID" value="OQW51087.1"/>
    <property type="molecule type" value="Genomic_DNA"/>
</dbReference>
<accession>A0A1W9HUX2</accession>
<name>A0A1W9HUX2_9HYPH</name>
<dbReference type="RefSeq" id="WP_376801856.1">
    <property type="nucleotide sequence ID" value="NZ_DBNB01000003.1"/>
</dbReference>
<evidence type="ECO:0000256" key="1">
    <source>
        <dbReference type="ARBA" id="ARBA00022827"/>
    </source>
</evidence>
<keyword evidence="1" id="KW-0285">Flavoprotein</keyword>
<dbReference type="GO" id="GO:0071949">
    <property type="term" value="F:FAD binding"/>
    <property type="evidence" value="ECO:0007669"/>
    <property type="project" value="InterPro"/>
</dbReference>
<reference evidence="3 4" key="1">
    <citation type="journal article" date="2017" name="Water Res.">
        <title>Comammox in drinking water systems.</title>
        <authorList>
            <person name="Wang Y."/>
            <person name="Ma L."/>
            <person name="Mao Y."/>
            <person name="Jiang X."/>
            <person name="Xia Y."/>
            <person name="Yu K."/>
            <person name="Li B."/>
            <person name="Zhang T."/>
        </authorList>
    </citation>
    <scope>NUCLEOTIDE SEQUENCE [LARGE SCALE GENOMIC DNA]</scope>
    <source>
        <strain evidence="3">SG_bin8</strain>
    </source>
</reference>
<comment type="caution">
    <text evidence="3">The sequence shown here is derived from an EMBL/GenBank/DDBJ whole genome shotgun (WGS) entry which is preliminary data.</text>
</comment>
<dbReference type="PANTHER" id="PTHR11748">
    <property type="entry name" value="D-LACTATE DEHYDROGENASE"/>
    <property type="match status" value="1"/>
</dbReference>
<evidence type="ECO:0000259" key="2">
    <source>
        <dbReference type="PROSITE" id="PS51387"/>
    </source>
</evidence>
<gene>
    <name evidence="3" type="ORF">A4S15_12780</name>
</gene>
<keyword evidence="1" id="KW-0274">FAD</keyword>
<dbReference type="PROSITE" id="PS51387">
    <property type="entry name" value="FAD_PCMH"/>
    <property type="match status" value="1"/>
</dbReference>
<dbReference type="GO" id="GO:0008720">
    <property type="term" value="F:D-lactate dehydrogenase (NAD+) activity"/>
    <property type="evidence" value="ECO:0007669"/>
    <property type="project" value="TreeGrafter"/>
</dbReference>
<organism evidence="3 4">
    <name type="scientific">Candidatus Raskinella chloraquaticus</name>
    <dbReference type="NCBI Taxonomy" id="1951219"/>
    <lineage>
        <taxon>Bacteria</taxon>
        <taxon>Pseudomonadati</taxon>
        <taxon>Pseudomonadota</taxon>
        <taxon>Alphaproteobacteria</taxon>
        <taxon>Hyphomicrobiales</taxon>
        <taxon>Phreatobacteraceae</taxon>
        <taxon>Candidatus Raskinella</taxon>
    </lineage>
</organism>
<dbReference type="InterPro" id="IPR016166">
    <property type="entry name" value="FAD-bd_PCMH"/>
</dbReference>
<dbReference type="Pfam" id="PF01565">
    <property type="entry name" value="FAD_binding_4"/>
    <property type="match status" value="1"/>
</dbReference>
<dbReference type="AlphaFoldDB" id="A0A1W9HUX2"/>
<sequence>MTGAVEEFLADIAGIAVATDEATIKLKSRDFFWFSPILKPQLETKRARAIVRPANREELRRIMASACRHRVALTTRGGGTGNYGQSVPLDGGIVIETTGLDRLLANVPGLVTVEAGKMMLDIDREIESSGFELRMFPSTRQHATIGGFVCGGAAGVGSCTWGQIGDPGAVQALRLMTMEEEPRELRLEGDEVMQAVHAYGVNGIVTEIDLPTAPLFPWAEQIVAFPSLIAAASFGQGLIEDQVIAKKLVSVHAPGISPYLKRIAPLVGADEAFAIIMTSEPQRPSVWRHITRHGGRMAYERDSEAARRAAFFHDGAMPPLYEYCWNHTTLHAIRLDPSITYLQVLFPAGRNIERLAWAETTFAGEIFWHLEFQRRLGSFTNSSLPLVKFTTPERLFEIMTILEDNGLQVANPHIFTLEGKGWKRIKADQEGLKRQSDPYFLLNPGRLPSLEEAHRRQAAE</sequence>
<dbReference type="SUPFAM" id="SSF56176">
    <property type="entry name" value="FAD-binding/transporter-associated domain-like"/>
    <property type="match status" value="1"/>
</dbReference>
<dbReference type="InterPro" id="IPR006094">
    <property type="entry name" value="Oxid_FAD_bind_N"/>
</dbReference>
<dbReference type="InterPro" id="IPR036318">
    <property type="entry name" value="FAD-bd_PCMH-like_sf"/>
</dbReference>
<feature type="domain" description="FAD-binding PCMH-type" evidence="2">
    <location>
        <begin position="42"/>
        <end position="215"/>
    </location>
</feature>
<dbReference type="Proteomes" id="UP000192872">
    <property type="component" value="Unassembled WGS sequence"/>
</dbReference>